<evidence type="ECO:0000313" key="3">
    <source>
        <dbReference type="Proteomes" id="UP000011518"/>
    </source>
</evidence>
<dbReference type="EMBL" id="KB320521">
    <property type="protein sequence ID" value="ELW69805.1"/>
    <property type="molecule type" value="Genomic_DNA"/>
</dbReference>
<gene>
    <name evidence="2" type="ORF">TREES_T100017657</name>
</gene>
<dbReference type="AlphaFoldDB" id="L9L3P0"/>
<feature type="region of interest" description="Disordered" evidence="1">
    <location>
        <begin position="109"/>
        <end position="145"/>
    </location>
</feature>
<reference evidence="3" key="1">
    <citation type="submission" date="2012-07" db="EMBL/GenBank/DDBJ databases">
        <title>Genome of the Chinese tree shrew, a rising model animal genetically related to primates.</title>
        <authorList>
            <person name="Zhang G."/>
            <person name="Fan Y."/>
            <person name="Yao Y."/>
            <person name="Huang Z."/>
        </authorList>
    </citation>
    <scope>NUCLEOTIDE SEQUENCE [LARGE SCALE GENOMIC DNA]</scope>
</reference>
<feature type="compositionally biased region" description="Basic and acidic residues" evidence="1">
    <location>
        <begin position="51"/>
        <end position="60"/>
    </location>
</feature>
<name>L9L3P0_TUPCH</name>
<feature type="compositionally biased region" description="Low complexity" evidence="1">
    <location>
        <begin position="7"/>
        <end position="24"/>
    </location>
</feature>
<dbReference type="Proteomes" id="UP000011518">
    <property type="component" value="Unassembled WGS sequence"/>
</dbReference>
<evidence type="ECO:0000313" key="2">
    <source>
        <dbReference type="EMBL" id="ELW69805.1"/>
    </source>
</evidence>
<protein>
    <submittedName>
        <fullName evidence="2">Uncharacterized protein</fullName>
    </submittedName>
</protein>
<accession>L9L3P0</accession>
<evidence type="ECO:0000256" key="1">
    <source>
        <dbReference type="SAM" id="MobiDB-lite"/>
    </source>
</evidence>
<reference evidence="3" key="2">
    <citation type="journal article" date="2013" name="Nat. Commun.">
        <title>Genome of the Chinese tree shrew.</title>
        <authorList>
            <person name="Fan Y."/>
            <person name="Huang Z.Y."/>
            <person name="Cao C.C."/>
            <person name="Chen C.S."/>
            <person name="Chen Y.X."/>
            <person name="Fan D.D."/>
            <person name="He J."/>
            <person name="Hou H.L."/>
            <person name="Hu L."/>
            <person name="Hu X.T."/>
            <person name="Jiang X.T."/>
            <person name="Lai R."/>
            <person name="Lang Y.S."/>
            <person name="Liang B."/>
            <person name="Liao S.G."/>
            <person name="Mu D."/>
            <person name="Ma Y.Y."/>
            <person name="Niu Y.Y."/>
            <person name="Sun X.Q."/>
            <person name="Xia J.Q."/>
            <person name="Xiao J."/>
            <person name="Xiong Z.Q."/>
            <person name="Xu L."/>
            <person name="Yang L."/>
            <person name="Zhang Y."/>
            <person name="Zhao W."/>
            <person name="Zhao X.D."/>
            <person name="Zheng Y.T."/>
            <person name="Zhou J.M."/>
            <person name="Zhu Y.B."/>
            <person name="Zhang G.J."/>
            <person name="Wang J."/>
            <person name="Yao Y.G."/>
        </authorList>
    </citation>
    <scope>NUCLEOTIDE SEQUENCE [LARGE SCALE GENOMIC DNA]</scope>
</reference>
<organism evidence="2 3">
    <name type="scientific">Tupaia chinensis</name>
    <name type="common">Chinese tree shrew</name>
    <name type="synonym">Tupaia belangeri chinensis</name>
    <dbReference type="NCBI Taxonomy" id="246437"/>
    <lineage>
        <taxon>Eukaryota</taxon>
        <taxon>Metazoa</taxon>
        <taxon>Chordata</taxon>
        <taxon>Craniata</taxon>
        <taxon>Vertebrata</taxon>
        <taxon>Euteleostomi</taxon>
        <taxon>Mammalia</taxon>
        <taxon>Eutheria</taxon>
        <taxon>Euarchontoglires</taxon>
        <taxon>Scandentia</taxon>
        <taxon>Tupaiidae</taxon>
        <taxon>Tupaia</taxon>
    </lineage>
</organism>
<feature type="region of interest" description="Disordered" evidence="1">
    <location>
        <begin position="1"/>
        <end position="91"/>
    </location>
</feature>
<proteinExistence type="predicted"/>
<sequence length="145" mass="15444">MVSPDMVSPASVSRATVSATSVSPNHGQPRPRSALTWSVPPRSAQTTVSPDHGEPRHGEPRPLPPSARTTGRHGGEHRGKAGFGPATSEARAREDEALWALPWHSCTGRSRPLESLRSRAPGSGRVHTEHGSADCGQAWDTPVPW</sequence>
<dbReference type="InParanoid" id="L9L3P0"/>
<keyword evidence="3" id="KW-1185">Reference proteome</keyword>